<sequence>MFNKVARNLLGGLAAVLLFSQSALAQETLIFVRHGEKPANSSGQLTCKGLNRALALPDVLLNRYGKPDFIFAAGPKENKTGSSLRALSTIMPTAVRVGLPIGIQFHADDIAGLQQELLSDKYQNSRIFIAWEHKNLDKAVKNIVAARGGDANMVPKWPGSDFDSIFVVTLDQDKVSFKQESEGLTQLAETCPGGIKPNSL</sequence>
<dbReference type="EMBL" id="JGVP01000054">
    <property type="protein sequence ID" value="KFB86542.1"/>
    <property type="molecule type" value="Genomic_DNA"/>
</dbReference>
<evidence type="ECO:0000256" key="1">
    <source>
        <dbReference type="SAM" id="SignalP"/>
    </source>
</evidence>
<feature type="signal peptide" evidence="1">
    <location>
        <begin position="1"/>
        <end position="25"/>
    </location>
</feature>
<keyword evidence="1" id="KW-0732">Signal</keyword>
<dbReference type="InterPro" id="IPR029033">
    <property type="entry name" value="His_PPase_superfam"/>
</dbReference>
<evidence type="ECO:0008006" key="4">
    <source>
        <dbReference type="Google" id="ProtNLM"/>
    </source>
</evidence>
<keyword evidence="3" id="KW-1185">Reference proteome</keyword>
<gene>
    <name evidence="2" type="ORF">CR62_19900</name>
</gene>
<dbReference type="SUPFAM" id="SSF53254">
    <property type="entry name" value="Phosphoglycerate mutase-like"/>
    <property type="match status" value="1"/>
</dbReference>
<accession>A0ABR4U3D6</accession>
<comment type="caution">
    <text evidence="2">The sequence shown here is derived from an EMBL/GenBank/DDBJ whole genome shotgun (WGS) entry which is preliminary data.</text>
</comment>
<name>A0ABR4U3D6_9GAMM</name>
<proteinExistence type="predicted"/>
<feature type="chain" id="PRO_5045754693" description="Histidine phosphatase superfamily (Branch 1)" evidence="1">
    <location>
        <begin position="26"/>
        <end position="200"/>
    </location>
</feature>
<reference evidence="2 3" key="1">
    <citation type="submission" date="2014-03" db="EMBL/GenBank/DDBJ databases">
        <title>Draft genome sequence of the Serratia grimesii strain a2.</title>
        <authorList>
            <person name="Toymentseva A."/>
            <person name="Kazakov S."/>
            <person name="Giliazeva A."/>
            <person name="Ismagilova R."/>
            <person name="Shah R."/>
            <person name="Sharipova M."/>
            <person name="Khaitlina S."/>
            <person name="Mardanova A."/>
        </authorList>
    </citation>
    <scope>NUCLEOTIDE SEQUENCE [LARGE SCALE GENOMIC DNA]</scope>
    <source>
        <strain evidence="2 3">A2</strain>
    </source>
</reference>
<dbReference type="CDD" id="cd07040">
    <property type="entry name" value="HP"/>
    <property type="match status" value="1"/>
</dbReference>
<protein>
    <recommendedName>
        <fullName evidence="4">Histidine phosphatase superfamily (Branch 1)</fullName>
    </recommendedName>
</protein>
<organism evidence="2 3">
    <name type="scientific">Serratia grimesii</name>
    <dbReference type="NCBI Taxonomy" id="82995"/>
    <lineage>
        <taxon>Bacteria</taxon>
        <taxon>Pseudomonadati</taxon>
        <taxon>Pseudomonadota</taxon>
        <taxon>Gammaproteobacteria</taxon>
        <taxon>Enterobacterales</taxon>
        <taxon>Yersiniaceae</taxon>
        <taxon>Serratia</taxon>
    </lineage>
</organism>
<evidence type="ECO:0000313" key="2">
    <source>
        <dbReference type="EMBL" id="KFB86542.1"/>
    </source>
</evidence>
<evidence type="ECO:0000313" key="3">
    <source>
        <dbReference type="Proteomes" id="UP000028721"/>
    </source>
</evidence>
<dbReference type="Proteomes" id="UP000028721">
    <property type="component" value="Unassembled WGS sequence"/>
</dbReference>